<dbReference type="InterPro" id="IPR000172">
    <property type="entry name" value="GMC_OxRdtase_N"/>
</dbReference>
<dbReference type="PANTHER" id="PTHR11552">
    <property type="entry name" value="GLUCOSE-METHANOL-CHOLINE GMC OXIDOREDUCTASE"/>
    <property type="match status" value="1"/>
</dbReference>
<sequence>MMGGTSSINCQALIPPSASDLDAWEKIGNAGWNWEVMAPYIQKPFTIHLPDEETQKHLSISWAEKLAGDSKGPIKASFPGVKEDPIGKAWVETFEGLGYSLSASPFSGKSIGPYNGASTIDPTSKTRFSSSTGYYLPIAGRPNLKVFLNSVTEKVLLERSASGEEPRASGVQIVHDGAKLIVQAKKEVIVSAGVFNSPKILELSGIGDPDILQPHGIDVQVANPCVGSNLQDHMLCALSFEARDGIYTGDDLMRKDPSAIQFAMNLYQKHQAGPFTSTGITSFGYLPTIDFVHNPEDLDAALKSLSKGTLSHPLDSARLGILRNLLEHGKEGTAQYFLFPAQSSSSGKDTTTGLGSDPQPGNFISLVVALSHPLSSGTSHISSADVSASPIIDHHYLEKPLDLEMHARHVRFLENIAAAEPFASLLKPDGRRNNPTAFINGDLEKAKEYVKSSSTTNWHSVGTCAMAPKDKGGVVDKDLKVYGVKGLRVVDASIFPFVPQSNTQSLVYAVAERASDIIKQTS</sequence>
<protein>
    <submittedName>
        <fullName evidence="5">GMC oxidoreductase</fullName>
    </submittedName>
</protein>
<gene>
    <name evidence="5" type="ORF">BU26DRAFT_520011</name>
</gene>
<feature type="domain" description="Glucose-methanol-choline oxidoreductase N-terminal" evidence="3">
    <location>
        <begin position="2"/>
        <end position="234"/>
    </location>
</feature>
<evidence type="ECO:0000259" key="4">
    <source>
        <dbReference type="Pfam" id="PF05199"/>
    </source>
</evidence>
<dbReference type="RefSeq" id="XP_033683301.1">
    <property type="nucleotide sequence ID" value="XM_033829202.1"/>
</dbReference>
<dbReference type="Pfam" id="PF00732">
    <property type="entry name" value="GMC_oxred_N"/>
    <property type="match status" value="1"/>
</dbReference>
<dbReference type="EMBL" id="ML987196">
    <property type="protein sequence ID" value="KAF2248297.1"/>
    <property type="molecule type" value="Genomic_DNA"/>
</dbReference>
<dbReference type="Gene3D" id="3.30.560.10">
    <property type="entry name" value="Glucose Oxidase, domain 3"/>
    <property type="match status" value="1"/>
</dbReference>
<dbReference type="GO" id="GO:0050660">
    <property type="term" value="F:flavin adenine dinucleotide binding"/>
    <property type="evidence" value="ECO:0007669"/>
    <property type="project" value="InterPro"/>
</dbReference>
<dbReference type="GeneID" id="54582532"/>
<accession>A0A6A6IDL5</accession>
<keyword evidence="6" id="KW-1185">Reference proteome</keyword>
<dbReference type="GO" id="GO:0016614">
    <property type="term" value="F:oxidoreductase activity, acting on CH-OH group of donors"/>
    <property type="evidence" value="ECO:0007669"/>
    <property type="project" value="InterPro"/>
</dbReference>
<evidence type="ECO:0000313" key="6">
    <source>
        <dbReference type="Proteomes" id="UP000800094"/>
    </source>
</evidence>
<feature type="binding site" evidence="2">
    <location>
        <begin position="458"/>
        <end position="459"/>
    </location>
    <ligand>
        <name>FAD</name>
        <dbReference type="ChEBI" id="CHEBI:57692"/>
    </ligand>
</feature>
<keyword evidence="2" id="KW-0274">FAD</keyword>
<dbReference type="Gene3D" id="3.50.50.60">
    <property type="entry name" value="FAD/NAD(P)-binding domain"/>
    <property type="match status" value="1"/>
</dbReference>
<name>A0A6A6IDL5_9PLEO</name>
<dbReference type="Proteomes" id="UP000800094">
    <property type="component" value="Unassembled WGS sequence"/>
</dbReference>
<dbReference type="InterPro" id="IPR036188">
    <property type="entry name" value="FAD/NAD-bd_sf"/>
</dbReference>
<dbReference type="InterPro" id="IPR012132">
    <property type="entry name" value="GMC_OxRdtase"/>
</dbReference>
<evidence type="ECO:0000313" key="5">
    <source>
        <dbReference type="EMBL" id="KAF2248297.1"/>
    </source>
</evidence>
<dbReference type="OrthoDB" id="269227at2759"/>
<feature type="binding site" evidence="2">
    <location>
        <position position="5"/>
    </location>
    <ligand>
        <name>FAD</name>
        <dbReference type="ChEBI" id="CHEBI:57692"/>
    </ligand>
</feature>
<organism evidence="5 6">
    <name type="scientific">Trematosphaeria pertusa</name>
    <dbReference type="NCBI Taxonomy" id="390896"/>
    <lineage>
        <taxon>Eukaryota</taxon>
        <taxon>Fungi</taxon>
        <taxon>Dikarya</taxon>
        <taxon>Ascomycota</taxon>
        <taxon>Pezizomycotina</taxon>
        <taxon>Dothideomycetes</taxon>
        <taxon>Pleosporomycetidae</taxon>
        <taxon>Pleosporales</taxon>
        <taxon>Massarineae</taxon>
        <taxon>Trematosphaeriaceae</taxon>
        <taxon>Trematosphaeria</taxon>
    </lineage>
</organism>
<evidence type="ECO:0000256" key="2">
    <source>
        <dbReference type="PIRSR" id="PIRSR000137-2"/>
    </source>
</evidence>
<dbReference type="SUPFAM" id="SSF51905">
    <property type="entry name" value="FAD/NAD(P)-binding domain"/>
    <property type="match status" value="1"/>
</dbReference>
<dbReference type="PANTHER" id="PTHR11552:SF210">
    <property type="entry name" value="GLUCOSE-METHANOL-CHOLINE OXIDOREDUCTASE N-TERMINAL DOMAIN-CONTAINING PROTEIN-RELATED"/>
    <property type="match status" value="1"/>
</dbReference>
<dbReference type="Pfam" id="PF05199">
    <property type="entry name" value="GMC_oxred_C"/>
    <property type="match status" value="1"/>
</dbReference>
<dbReference type="AlphaFoldDB" id="A0A6A6IDL5"/>
<comment type="cofactor">
    <cofactor evidence="2">
        <name>FAD</name>
        <dbReference type="ChEBI" id="CHEBI:57692"/>
    </cofactor>
</comment>
<dbReference type="SUPFAM" id="SSF54373">
    <property type="entry name" value="FAD-linked reductases, C-terminal domain"/>
    <property type="match status" value="1"/>
</dbReference>
<reference evidence="5" key="1">
    <citation type="journal article" date="2020" name="Stud. Mycol.">
        <title>101 Dothideomycetes genomes: a test case for predicting lifestyles and emergence of pathogens.</title>
        <authorList>
            <person name="Haridas S."/>
            <person name="Albert R."/>
            <person name="Binder M."/>
            <person name="Bloem J."/>
            <person name="Labutti K."/>
            <person name="Salamov A."/>
            <person name="Andreopoulos B."/>
            <person name="Baker S."/>
            <person name="Barry K."/>
            <person name="Bills G."/>
            <person name="Bluhm B."/>
            <person name="Cannon C."/>
            <person name="Castanera R."/>
            <person name="Culley D."/>
            <person name="Daum C."/>
            <person name="Ezra D."/>
            <person name="Gonzalez J."/>
            <person name="Henrissat B."/>
            <person name="Kuo A."/>
            <person name="Liang C."/>
            <person name="Lipzen A."/>
            <person name="Lutzoni F."/>
            <person name="Magnuson J."/>
            <person name="Mondo S."/>
            <person name="Nolan M."/>
            <person name="Ohm R."/>
            <person name="Pangilinan J."/>
            <person name="Park H.-J."/>
            <person name="Ramirez L."/>
            <person name="Alfaro M."/>
            <person name="Sun H."/>
            <person name="Tritt A."/>
            <person name="Yoshinaga Y."/>
            <person name="Zwiers L.-H."/>
            <person name="Turgeon B."/>
            <person name="Goodwin S."/>
            <person name="Spatafora J."/>
            <person name="Crous P."/>
            <person name="Grigoriev I."/>
        </authorList>
    </citation>
    <scope>NUCLEOTIDE SEQUENCE</scope>
    <source>
        <strain evidence="5">CBS 122368</strain>
    </source>
</reference>
<proteinExistence type="inferred from homology"/>
<evidence type="ECO:0000259" key="3">
    <source>
        <dbReference type="Pfam" id="PF00732"/>
    </source>
</evidence>
<keyword evidence="2" id="KW-0285">Flavoprotein</keyword>
<feature type="domain" description="Glucose-methanol-choline oxidoreductase C-terminal" evidence="4">
    <location>
        <begin position="373"/>
        <end position="511"/>
    </location>
</feature>
<feature type="non-terminal residue" evidence="5">
    <location>
        <position position="1"/>
    </location>
</feature>
<dbReference type="PIRSF" id="PIRSF000137">
    <property type="entry name" value="Alcohol_oxidase"/>
    <property type="match status" value="1"/>
</dbReference>
<dbReference type="InterPro" id="IPR007867">
    <property type="entry name" value="GMC_OxRtase_C"/>
</dbReference>
<evidence type="ECO:0000256" key="1">
    <source>
        <dbReference type="ARBA" id="ARBA00010790"/>
    </source>
</evidence>
<comment type="similarity">
    <text evidence="1">Belongs to the GMC oxidoreductase family.</text>
</comment>